<keyword evidence="2" id="KW-1185">Reference proteome</keyword>
<dbReference type="EMBL" id="ML121529">
    <property type="protein sequence ID" value="RPB28367.1"/>
    <property type="molecule type" value="Genomic_DNA"/>
</dbReference>
<reference evidence="1 2" key="1">
    <citation type="journal article" date="2018" name="Nat. Ecol. Evol.">
        <title>Pezizomycetes genomes reveal the molecular basis of ectomycorrhizal truffle lifestyle.</title>
        <authorList>
            <person name="Murat C."/>
            <person name="Payen T."/>
            <person name="Noel B."/>
            <person name="Kuo A."/>
            <person name="Morin E."/>
            <person name="Chen J."/>
            <person name="Kohler A."/>
            <person name="Krizsan K."/>
            <person name="Balestrini R."/>
            <person name="Da Silva C."/>
            <person name="Montanini B."/>
            <person name="Hainaut M."/>
            <person name="Levati E."/>
            <person name="Barry K.W."/>
            <person name="Belfiori B."/>
            <person name="Cichocki N."/>
            <person name="Clum A."/>
            <person name="Dockter R.B."/>
            <person name="Fauchery L."/>
            <person name="Guy J."/>
            <person name="Iotti M."/>
            <person name="Le Tacon F."/>
            <person name="Lindquist E.A."/>
            <person name="Lipzen A."/>
            <person name="Malagnac F."/>
            <person name="Mello A."/>
            <person name="Molinier V."/>
            <person name="Miyauchi S."/>
            <person name="Poulain J."/>
            <person name="Riccioni C."/>
            <person name="Rubini A."/>
            <person name="Sitrit Y."/>
            <person name="Splivallo R."/>
            <person name="Traeger S."/>
            <person name="Wang M."/>
            <person name="Zifcakova L."/>
            <person name="Wipf D."/>
            <person name="Zambonelli A."/>
            <person name="Paolocci F."/>
            <person name="Nowrousian M."/>
            <person name="Ottonello S."/>
            <person name="Baldrian P."/>
            <person name="Spatafora J.W."/>
            <person name="Henrissat B."/>
            <person name="Nagy L.G."/>
            <person name="Aury J.M."/>
            <person name="Wincker P."/>
            <person name="Grigoriev I.V."/>
            <person name="Bonfante P."/>
            <person name="Martin F.M."/>
        </authorList>
    </citation>
    <scope>NUCLEOTIDE SEQUENCE [LARGE SCALE GENOMIC DNA]</scope>
    <source>
        <strain evidence="1 2">ATCC MYA-4762</strain>
    </source>
</reference>
<dbReference type="Gene3D" id="3.40.50.1820">
    <property type="entry name" value="alpha/beta hydrolase"/>
    <property type="match status" value="1"/>
</dbReference>
<dbReference type="InterPro" id="IPR029058">
    <property type="entry name" value="AB_hydrolase_fold"/>
</dbReference>
<protein>
    <recommendedName>
        <fullName evidence="3">Alpha/beta hydrolase fold-3 domain-containing protein</fullName>
    </recommendedName>
</protein>
<organism evidence="1 2">
    <name type="scientific">Terfezia boudieri ATCC MYA-4762</name>
    <dbReference type="NCBI Taxonomy" id="1051890"/>
    <lineage>
        <taxon>Eukaryota</taxon>
        <taxon>Fungi</taxon>
        <taxon>Dikarya</taxon>
        <taxon>Ascomycota</taxon>
        <taxon>Pezizomycotina</taxon>
        <taxon>Pezizomycetes</taxon>
        <taxon>Pezizales</taxon>
        <taxon>Pezizaceae</taxon>
        <taxon>Terfezia</taxon>
    </lineage>
</organism>
<dbReference type="InParanoid" id="A0A3N4LZX8"/>
<evidence type="ECO:0008006" key="3">
    <source>
        <dbReference type="Google" id="ProtNLM"/>
    </source>
</evidence>
<gene>
    <name evidence="1" type="ORF">L211DRAFT_379921</name>
</gene>
<dbReference type="AlphaFoldDB" id="A0A3N4LZX8"/>
<evidence type="ECO:0000313" key="2">
    <source>
        <dbReference type="Proteomes" id="UP000267821"/>
    </source>
</evidence>
<evidence type="ECO:0000313" key="1">
    <source>
        <dbReference type="EMBL" id="RPB28367.1"/>
    </source>
</evidence>
<name>A0A3N4LZX8_9PEZI</name>
<sequence length="84" mass="9315">MVQKYTFTYSRVCGIDIELDIYLPNSQNVTVGITAIPERSGAQTAISSVVFFHGGGLTWGNREMLPEQLKGMMILSLSFRPPSF</sequence>
<accession>A0A3N4LZX8</accession>
<dbReference type="OrthoDB" id="19653at2759"/>
<dbReference type="Proteomes" id="UP000267821">
    <property type="component" value="Unassembled WGS sequence"/>
</dbReference>
<proteinExistence type="predicted"/>